<sequence>MDKSKKAFNVTAASLVDLKAELYRKQEAFKREKLLKAAAAPLTAKSANRKPNIWVKANAGVDARAEKDVEEKAEEQQTLDKSKQKLEEKAKLYEQMTKGNFPDEETESMYLVDFTQKIFDKQKELRAVSERKAAENKKDEDTTTPESEIPPPQNPDEEWVDYVDSLGRSRRCMKKDMTALLAMDIELKGSRHKTEEKTLLSKDMRRELQREEWEKEEEEALSRPVGPLHYEDIREQEAREMGVGYYAFAREESVRKKQIETLDMLREQTMDQRSKREKLKEKRKAVLDARLAKIRQRKMKKLKGDGIEEDSELPAENNEGDEAELVGQTPAALEPTVSQAETPATRNKVDVVIEERKDSNFGLMHVREWDREKVAELYGRWPGQHADPREERPSEFAPPSDYRSDSKKPTGRGWTRSQFTQSTRMSGPRWKQDQPSHQTSETTPQDNSERGSRTQSRTLEDILSFYKHST</sequence>
<accession>V9KTK3</accession>
<dbReference type="AlphaFoldDB" id="V9KTK3"/>
<dbReference type="InterPro" id="IPR025066">
    <property type="entry name" value="CCDC174-like"/>
</dbReference>
<dbReference type="InterPro" id="IPR057464">
    <property type="entry name" value="CCDC174_GRSR"/>
</dbReference>
<feature type="domain" description="CCDC174 alpha/beta GRSR" evidence="3">
    <location>
        <begin position="159"/>
        <end position="188"/>
    </location>
</feature>
<feature type="compositionally biased region" description="Polar residues" evidence="2">
    <location>
        <begin position="336"/>
        <end position="345"/>
    </location>
</feature>
<evidence type="ECO:0000259" key="3">
    <source>
        <dbReference type="Pfam" id="PF25449"/>
    </source>
</evidence>
<evidence type="ECO:0000256" key="2">
    <source>
        <dbReference type="SAM" id="MobiDB-lite"/>
    </source>
</evidence>
<organism evidence="4">
    <name type="scientific">Callorhinchus milii</name>
    <name type="common">Ghost shark</name>
    <dbReference type="NCBI Taxonomy" id="7868"/>
    <lineage>
        <taxon>Eukaryota</taxon>
        <taxon>Metazoa</taxon>
        <taxon>Chordata</taxon>
        <taxon>Craniata</taxon>
        <taxon>Vertebrata</taxon>
        <taxon>Chondrichthyes</taxon>
        <taxon>Holocephali</taxon>
        <taxon>Chimaeriformes</taxon>
        <taxon>Callorhinchidae</taxon>
        <taxon>Callorhinchus</taxon>
    </lineage>
</organism>
<dbReference type="GO" id="GO:0005634">
    <property type="term" value="C:nucleus"/>
    <property type="evidence" value="ECO:0007669"/>
    <property type="project" value="TreeGrafter"/>
</dbReference>
<feature type="region of interest" description="Disordered" evidence="2">
    <location>
        <begin position="297"/>
        <end position="366"/>
    </location>
</feature>
<evidence type="ECO:0000256" key="1">
    <source>
        <dbReference type="ARBA" id="ARBA00023054"/>
    </source>
</evidence>
<feature type="compositionally biased region" description="Polar residues" evidence="2">
    <location>
        <begin position="415"/>
        <end position="425"/>
    </location>
</feature>
<feature type="compositionally biased region" description="Acidic residues" evidence="2">
    <location>
        <begin position="307"/>
        <end position="324"/>
    </location>
</feature>
<keyword evidence="1" id="KW-0175">Coiled coil</keyword>
<evidence type="ECO:0000313" key="4">
    <source>
        <dbReference type="EMBL" id="AFP01780.1"/>
    </source>
</evidence>
<proteinExistence type="evidence at transcript level"/>
<dbReference type="Pfam" id="PF13300">
    <property type="entry name" value="DUF4078"/>
    <property type="match status" value="1"/>
</dbReference>
<dbReference type="Pfam" id="PF25449">
    <property type="entry name" value="CCDC174_GRSR"/>
    <property type="match status" value="1"/>
</dbReference>
<protein>
    <recommendedName>
        <fullName evidence="3">CCDC174 alpha/beta GRSR domain-containing protein</fullName>
    </recommendedName>
</protein>
<reference evidence="4" key="1">
    <citation type="journal article" date="2014" name="Nature">
        <title>Elephant shark genome provides unique insights into gnathostome evolution.</title>
        <authorList>
            <consortium name="International Elephant Shark Genome Sequencing Consortium"/>
            <person name="Venkatesh B."/>
            <person name="Lee A.P."/>
            <person name="Ravi V."/>
            <person name="Maurya A.K."/>
            <person name="Lian M.M."/>
            <person name="Swann J.B."/>
            <person name="Ohta Y."/>
            <person name="Flajnik M.F."/>
            <person name="Sutoh Y."/>
            <person name="Kasahara M."/>
            <person name="Hoon S."/>
            <person name="Gangu V."/>
            <person name="Roy S.W."/>
            <person name="Irimia M."/>
            <person name="Korzh V."/>
            <person name="Kondrychyn I."/>
            <person name="Lim Z.W."/>
            <person name="Tay B.H."/>
            <person name="Tohari S."/>
            <person name="Kong K.W."/>
            <person name="Ho S."/>
            <person name="Lorente-Galdos B."/>
            <person name="Quilez J."/>
            <person name="Marques-Bonet T."/>
            <person name="Raney B.J."/>
            <person name="Ingham P.W."/>
            <person name="Tay A."/>
            <person name="Hillier L.W."/>
            <person name="Minx P."/>
            <person name="Boehm T."/>
            <person name="Wilson R.K."/>
            <person name="Brenner S."/>
            <person name="Warren W.C."/>
        </authorList>
    </citation>
    <scope>NUCLEOTIDE SEQUENCE</scope>
    <source>
        <tissue evidence="4">Gills</tissue>
    </source>
</reference>
<name>V9KTK3_CALMI</name>
<dbReference type="EMBL" id="JW869262">
    <property type="protein sequence ID" value="AFP01780.1"/>
    <property type="molecule type" value="mRNA"/>
</dbReference>
<feature type="compositionally biased region" description="Basic and acidic residues" evidence="2">
    <location>
        <begin position="63"/>
        <end position="84"/>
    </location>
</feature>
<feature type="compositionally biased region" description="Polar residues" evidence="2">
    <location>
        <begin position="433"/>
        <end position="446"/>
    </location>
</feature>
<dbReference type="PANTHER" id="PTHR15885">
    <property type="entry name" value="COILED-COIL DOMAIN-CONTAINING PROTEIN 174"/>
    <property type="match status" value="1"/>
</dbReference>
<feature type="region of interest" description="Disordered" evidence="2">
    <location>
        <begin position="380"/>
        <end position="470"/>
    </location>
</feature>
<feature type="region of interest" description="Disordered" evidence="2">
    <location>
        <begin position="127"/>
        <end position="159"/>
    </location>
</feature>
<dbReference type="PANTHER" id="PTHR15885:SF1">
    <property type="entry name" value="COILED-COIL DOMAIN-CONTAINING PROTEIN 174"/>
    <property type="match status" value="1"/>
</dbReference>
<feature type="region of interest" description="Disordered" evidence="2">
    <location>
        <begin position="61"/>
        <end position="84"/>
    </location>
</feature>
<feature type="compositionally biased region" description="Basic and acidic residues" evidence="2">
    <location>
        <begin position="127"/>
        <end position="141"/>
    </location>
</feature>
<feature type="compositionally biased region" description="Basic and acidic residues" evidence="2">
    <location>
        <begin position="347"/>
        <end position="366"/>
    </location>
</feature>